<dbReference type="OrthoDB" id="194468at2759"/>
<gene>
    <name evidence="1" type="ORF">O181_043920</name>
</gene>
<sequence length="157" mass="17246">MAHSYHLQALPSLKALLHAKKYPHSTVIGLLVGSVEAGKVLISDAIPLVHHWIDLSPMLEAGLALAEIHVKSKKLSLVGTYIAHSRADLNTLDLVSKRLNEALQFSGSIALVIDNQKLRTTENPFIPYSREGTSEWNCLENNVGVDWLINPGVHQTN</sequence>
<dbReference type="Gene3D" id="3.40.140.10">
    <property type="entry name" value="Cytidine Deaminase, domain 2"/>
    <property type="match status" value="1"/>
</dbReference>
<name>A0A9Q3HJP6_9BASI</name>
<dbReference type="InterPro" id="IPR005366">
    <property type="entry name" value="EMC8/9"/>
</dbReference>
<keyword evidence="2" id="KW-1185">Reference proteome</keyword>
<dbReference type="Pfam" id="PF03665">
    <property type="entry name" value="UPF0172"/>
    <property type="match status" value="1"/>
</dbReference>
<dbReference type="EMBL" id="AVOT02017788">
    <property type="protein sequence ID" value="MBW0504205.1"/>
    <property type="molecule type" value="Genomic_DNA"/>
</dbReference>
<evidence type="ECO:0000313" key="2">
    <source>
        <dbReference type="Proteomes" id="UP000765509"/>
    </source>
</evidence>
<dbReference type="AlphaFoldDB" id="A0A9Q3HJP6"/>
<dbReference type="PANTHER" id="PTHR12941:SF10">
    <property type="entry name" value="ER MEMBRANE PROTEIN COMPLEX SUBUNIT 8_9 HOMOLOG"/>
    <property type="match status" value="1"/>
</dbReference>
<dbReference type="GO" id="GO:0072546">
    <property type="term" value="C:EMC complex"/>
    <property type="evidence" value="ECO:0007669"/>
    <property type="project" value="InterPro"/>
</dbReference>
<comment type="caution">
    <text evidence="1">The sequence shown here is derived from an EMBL/GenBank/DDBJ whole genome shotgun (WGS) entry which is preliminary data.</text>
</comment>
<reference evidence="1" key="1">
    <citation type="submission" date="2021-03" db="EMBL/GenBank/DDBJ databases">
        <title>Draft genome sequence of rust myrtle Austropuccinia psidii MF-1, a brazilian biotype.</title>
        <authorList>
            <person name="Quecine M.C."/>
            <person name="Pachon D.M.R."/>
            <person name="Bonatelli M.L."/>
            <person name="Correr F.H."/>
            <person name="Franceschini L.M."/>
            <person name="Leite T.F."/>
            <person name="Margarido G.R.A."/>
            <person name="Almeida C.A."/>
            <person name="Ferrarezi J.A."/>
            <person name="Labate C.A."/>
        </authorList>
    </citation>
    <scope>NUCLEOTIDE SEQUENCE</scope>
    <source>
        <strain evidence="1">MF-1</strain>
    </source>
</reference>
<evidence type="ECO:0000313" key="1">
    <source>
        <dbReference type="EMBL" id="MBW0504205.1"/>
    </source>
</evidence>
<dbReference type="PANTHER" id="PTHR12941">
    <property type="entry name" value="ER MEMBRANE PROTEIN COMPLEX"/>
    <property type="match status" value="1"/>
</dbReference>
<accession>A0A9Q3HJP6</accession>
<organism evidence="1 2">
    <name type="scientific">Austropuccinia psidii MF-1</name>
    <dbReference type="NCBI Taxonomy" id="1389203"/>
    <lineage>
        <taxon>Eukaryota</taxon>
        <taxon>Fungi</taxon>
        <taxon>Dikarya</taxon>
        <taxon>Basidiomycota</taxon>
        <taxon>Pucciniomycotina</taxon>
        <taxon>Pucciniomycetes</taxon>
        <taxon>Pucciniales</taxon>
        <taxon>Sphaerophragmiaceae</taxon>
        <taxon>Austropuccinia</taxon>
    </lineage>
</organism>
<protein>
    <recommendedName>
        <fullName evidence="3">MPN domain-containing protein</fullName>
    </recommendedName>
</protein>
<dbReference type="Proteomes" id="UP000765509">
    <property type="component" value="Unassembled WGS sequence"/>
</dbReference>
<evidence type="ECO:0008006" key="3">
    <source>
        <dbReference type="Google" id="ProtNLM"/>
    </source>
</evidence>
<proteinExistence type="predicted"/>